<evidence type="ECO:0000313" key="2">
    <source>
        <dbReference type="EMBL" id="KAG8385737.1"/>
    </source>
</evidence>
<keyword evidence="3" id="KW-1185">Reference proteome</keyword>
<dbReference type="EMBL" id="WHWC01000003">
    <property type="protein sequence ID" value="KAG8385737.1"/>
    <property type="molecule type" value="Genomic_DNA"/>
</dbReference>
<proteinExistence type="predicted"/>
<dbReference type="InterPro" id="IPR043424">
    <property type="entry name" value="BLT-like"/>
</dbReference>
<reference evidence="2" key="1">
    <citation type="submission" date="2019-10" db="EMBL/GenBank/DDBJ databases">
        <authorList>
            <person name="Zhang R."/>
            <person name="Pan Y."/>
            <person name="Wang J."/>
            <person name="Ma R."/>
            <person name="Yu S."/>
        </authorList>
    </citation>
    <scope>NUCLEOTIDE SEQUENCE</scope>
    <source>
        <strain evidence="2">LA-IB0</strain>
        <tissue evidence="2">Leaf</tissue>
    </source>
</reference>
<evidence type="ECO:0000256" key="1">
    <source>
        <dbReference type="SAM" id="MobiDB-lite"/>
    </source>
</evidence>
<comment type="caution">
    <text evidence="2">The sequence shown here is derived from an EMBL/GenBank/DDBJ whole genome shotgun (WGS) entry which is preliminary data.</text>
</comment>
<feature type="region of interest" description="Disordered" evidence="1">
    <location>
        <begin position="322"/>
        <end position="348"/>
    </location>
</feature>
<accession>A0AAV6XYL3</accession>
<evidence type="ECO:0000313" key="3">
    <source>
        <dbReference type="Proteomes" id="UP000826271"/>
    </source>
</evidence>
<feature type="compositionally biased region" description="Basic residues" evidence="1">
    <location>
        <begin position="13"/>
        <end position="27"/>
    </location>
</feature>
<dbReference type="AlphaFoldDB" id="A0AAV6XYL3"/>
<organism evidence="2 3">
    <name type="scientific">Buddleja alternifolia</name>
    <dbReference type="NCBI Taxonomy" id="168488"/>
    <lineage>
        <taxon>Eukaryota</taxon>
        <taxon>Viridiplantae</taxon>
        <taxon>Streptophyta</taxon>
        <taxon>Embryophyta</taxon>
        <taxon>Tracheophyta</taxon>
        <taxon>Spermatophyta</taxon>
        <taxon>Magnoliopsida</taxon>
        <taxon>eudicotyledons</taxon>
        <taxon>Gunneridae</taxon>
        <taxon>Pentapetalae</taxon>
        <taxon>asterids</taxon>
        <taxon>lamiids</taxon>
        <taxon>Lamiales</taxon>
        <taxon>Scrophulariaceae</taxon>
        <taxon>Buddlejeae</taxon>
        <taxon>Buddleja</taxon>
    </lineage>
</organism>
<dbReference type="PANTHER" id="PTHR31071">
    <property type="entry name" value="GB|AAF24581.1"/>
    <property type="match status" value="1"/>
</dbReference>
<name>A0AAV6XYL3_9LAMI</name>
<gene>
    <name evidence="2" type="ORF">BUALT_Bualt03G0076300</name>
</gene>
<protein>
    <submittedName>
        <fullName evidence="2">Uncharacterized protein</fullName>
    </submittedName>
</protein>
<sequence length="438" mass="50184">MNVLHEHVTGHRWTPRRRKETGARRRCGGSDLASTPCLEWELHGGDSAREIRRQQGGHCGAPAAVSARKLAASLWRLAETTEYCGIVRRRRRLLDGLRFESCSSLPIPKIELEGVTKWDYCNSKASFGDRHFLINLKLLKNEEIETISVASARQAELYKARKRINELEAEQNWATTKLKQCAKIKHLKDDIIREKKIFKKINFLNSKLVNDIAKAKLLAMKFKKNFEKEKKAREFLVDLCSDLAKDIEGKKGEIVALKSRCGRIEKEVEEERKMLQLAEVWREERAQMKLVDAKLILEEKYCQMNNLIADMETFLRSSNLTSNCDQESHKSTRGEISPVSLKQRKKKSSPVCKATNISSSGRISNGSISSIDDVAVEDKCIECQWPAREPRNPHIVRAMKGEIQWPRRIQRQGLRGNILEAKLGSQKMLLRNVLKQKS</sequence>
<dbReference type="Proteomes" id="UP000826271">
    <property type="component" value="Unassembled WGS sequence"/>
</dbReference>
<feature type="region of interest" description="Disordered" evidence="1">
    <location>
        <begin position="1"/>
        <end position="29"/>
    </location>
</feature>
<dbReference type="PANTHER" id="PTHR31071:SF2">
    <property type="entry name" value="ACTIN CYTOSKELETON-REGULATORY COMPLEX PAN-LIKE PROTEIN"/>
    <property type="match status" value="1"/>
</dbReference>